<dbReference type="PANTHER" id="PTHR31234:SF39">
    <property type="entry name" value="HARPIN-INDUCED PROTEIN 1 CONTAINING PROTEIN, EXPRESSED"/>
    <property type="match status" value="1"/>
</dbReference>
<protein>
    <submittedName>
        <fullName evidence="7">Late embryogenesis abundant</fullName>
    </submittedName>
</protein>
<dbReference type="Pfam" id="PF03168">
    <property type="entry name" value="LEA_2"/>
    <property type="match status" value="1"/>
</dbReference>
<evidence type="ECO:0000256" key="1">
    <source>
        <dbReference type="ARBA" id="ARBA00004167"/>
    </source>
</evidence>
<keyword evidence="3 5" id="KW-1133">Transmembrane helix</keyword>
<dbReference type="EMBL" id="CACTIH010000054">
    <property type="protein sequence ID" value="CAA2943341.1"/>
    <property type="molecule type" value="Genomic_DNA"/>
</dbReference>
<name>A0A8S0PFI0_OLEEU</name>
<evidence type="ECO:0000256" key="3">
    <source>
        <dbReference type="ARBA" id="ARBA00022989"/>
    </source>
</evidence>
<dbReference type="Gene3D" id="2.60.40.1820">
    <property type="match status" value="1"/>
</dbReference>
<feature type="transmembrane region" description="Helical" evidence="5">
    <location>
        <begin position="20"/>
        <end position="44"/>
    </location>
</feature>
<dbReference type="AlphaFoldDB" id="A0A8S0PFI0"/>
<sequence>MAPPPAPSQATRPRHSPLVRFIAMVLLALFTIVGLAVLITWLSVKPKKLKYSIEQGSISGFNLTNNGHFNANFHFVLRANNPNKRVSIYYDRIEVTVSYEDQKLSINNVHPFYQRRHNVTYVDLNLAARDMSLYGGVARDLRLEKHSGNVELDVKIRSKIRLKVGVFKIRRHLKIECGPLTVPFSSSKGKFERVSCDVDL</sequence>
<comment type="caution">
    <text evidence="7">The sequence shown here is derived from an EMBL/GenBank/DDBJ whole genome shotgun (WGS) entry which is preliminary data.</text>
</comment>
<gene>
    <name evidence="7" type="ORF">OLEA9_A057838</name>
</gene>
<evidence type="ECO:0000259" key="6">
    <source>
        <dbReference type="Pfam" id="PF03168"/>
    </source>
</evidence>
<dbReference type="GO" id="GO:0098542">
    <property type="term" value="P:defense response to other organism"/>
    <property type="evidence" value="ECO:0007669"/>
    <property type="project" value="InterPro"/>
</dbReference>
<dbReference type="GO" id="GO:0005886">
    <property type="term" value="C:plasma membrane"/>
    <property type="evidence" value="ECO:0007669"/>
    <property type="project" value="TreeGrafter"/>
</dbReference>
<dbReference type="InterPro" id="IPR004864">
    <property type="entry name" value="LEA_2"/>
</dbReference>
<proteinExistence type="predicted"/>
<dbReference type="OrthoDB" id="669838at2759"/>
<reference evidence="7 8" key="1">
    <citation type="submission" date="2019-12" db="EMBL/GenBank/DDBJ databases">
        <authorList>
            <person name="Alioto T."/>
            <person name="Alioto T."/>
            <person name="Gomez Garrido J."/>
        </authorList>
    </citation>
    <scope>NUCLEOTIDE SEQUENCE [LARGE SCALE GENOMIC DNA]</scope>
</reference>
<dbReference type="Proteomes" id="UP000594638">
    <property type="component" value="Unassembled WGS sequence"/>
</dbReference>
<feature type="domain" description="Late embryogenesis abundant protein LEA-2 subgroup" evidence="6">
    <location>
        <begin position="77"/>
        <end position="177"/>
    </location>
</feature>
<evidence type="ECO:0000256" key="2">
    <source>
        <dbReference type="ARBA" id="ARBA00022692"/>
    </source>
</evidence>
<accession>A0A8S0PFI0</accession>
<evidence type="ECO:0000256" key="5">
    <source>
        <dbReference type="SAM" id="Phobius"/>
    </source>
</evidence>
<dbReference type="PANTHER" id="PTHR31234">
    <property type="entry name" value="LATE EMBRYOGENESIS ABUNDANT (LEA) HYDROXYPROLINE-RICH GLYCOPROTEIN FAMILY"/>
    <property type="match status" value="1"/>
</dbReference>
<evidence type="ECO:0000256" key="4">
    <source>
        <dbReference type="ARBA" id="ARBA00023136"/>
    </source>
</evidence>
<dbReference type="InterPro" id="IPR044839">
    <property type="entry name" value="NDR1-like"/>
</dbReference>
<evidence type="ECO:0000313" key="7">
    <source>
        <dbReference type="EMBL" id="CAA2943341.1"/>
    </source>
</evidence>
<keyword evidence="4 5" id="KW-0472">Membrane</keyword>
<comment type="subcellular location">
    <subcellularLocation>
        <location evidence="1">Membrane</location>
        <topology evidence="1">Single-pass membrane protein</topology>
    </subcellularLocation>
</comment>
<dbReference type="Gramene" id="OE9A057838T1">
    <property type="protein sequence ID" value="OE9A057838C1"/>
    <property type="gene ID" value="OE9A057838"/>
</dbReference>
<organism evidence="7 8">
    <name type="scientific">Olea europaea subsp. europaea</name>
    <dbReference type="NCBI Taxonomy" id="158383"/>
    <lineage>
        <taxon>Eukaryota</taxon>
        <taxon>Viridiplantae</taxon>
        <taxon>Streptophyta</taxon>
        <taxon>Embryophyta</taxon>
        <taxon>Tracheophyta</taxon>
        <taxon>Spermatophyta</taxon>
        <taxon>Magnoliopsida</taxon>
        <taxon>eudicotyledons</taxon>
        <taxon>Gunneridae</taxon>
        <taxon>Pentapetalae</taxon>
        <taxon>asterids</taxon>
        <taxon>lamiids</taxon>
        <taxon>Lamiales</taxon>
        <taxon>Oleaceae</taxon>
        <taxon>Oleeae</taxon>
        <taxon>Olea</taxon>
    </lineage>
</organism>
<keyword evidence="8" id="KW-1185">Reference proteome</keyword>
<evidence type="ECO:0000313" key="8">
    <source>
        <dbReference type="Proteomes" id="UP000594638"/>
    </source>
</evidence>
<keyword evidence="2 5" id="KW-0812">Transmembrane</keyword>